<dbReference type="PANTHER" id="PTHR22726">
    <property type="entry name" value="METALLOENDOPEPTIDASE OMA1"/>
    <property type="match status" value="1"/>
</dbReference>
<name>A0A6L6YF53_9BURK</name>
<comment type="caution">
    <text evidence="9">The sequence shown here is derived from an EMBL/GenBank/DDBJ whole genome shotgun (WGS) entry which is preliminary data.</text>
</comment>
<keyword evidence="7" id="KW-0732">Signal</keyword>
<feature type="signal peptide" evidence="7">
    <location>
        <begin position="1"/>
        <end position="25"/>
    </location>
</feature>
<dbReference type="SUPFAM" id="SSF48452">
    <property type="entry name" value="TPR-like"/>
    <property type="match status" value="1"/>
</dbReference>
<evidence type="ECO:0000313" key="10">
    <source>
        <dbReference type="Proteomes" id="UP000472580"/>
    </source>
</evidence>
<dbReference type="PANTHER" id="PTHR22726:SF1">
    <property type="entry name" value="METALLOENDOPEPTIDASE OMA1, MITOCHONDRIAL"/>
    <property type="match status" value="1"/>
</dbReference>
<feature type="chain" id="PRO_5026957014" evidence="7">
    <location>
        <begin position="26"/>
        <end position="493"/>
    </location>
</feature>
<dbReference type="InterPro" id="IPR011990">
    <property type="entry name" value="TPR-like_helical_dom_sf"/>
</dbReference>
<evidence type="ECO:0000256" key="5">
    <source>
        <dbReference type="ARBA" id="ARBA00022833"/>
    </source>
</evidence>
<dbReference type="InterPro" id="IPR001915">
    <property type="entry name" value="Peptidase_M48"/>
</dbReference>
<accession>A0A6L6YF53</accession>
<dbReference type="Gene3D" id="3.30.2010.10">
    <property type="entry name" value="Metalloproteases ('zincins'), catalytic domain"/>
    <property type="match status" value="1"/>
</dbReference>
<dbReference type="OrthoDB" id="9810445at2"/>
<evidence type="ECO:0000256" key="6">
    <source>
        <dbReference type="ARBA" id="ARBA00023049"/>
    </source>
</evidence>
<evidence type="ECO:0000256" key="1">
    <source>
        <dbReference type="ARBA" id="ARBA00001947"/>
    </source>
</evidence>
<keyword evidence="4" id="KW-0378">Hydrolase</keyword>
<feature type="domain" description="Peptidase M48" evidence="8">
    <location>
        <begin position="71"/>
        <end position="258"/>
    </location>
</feature>
<keyword evidence="6 9" id="KW-0482">Metalloprotease</keyword>
<dbReference type="GO" id="GO:0051603">
    <property type="term" value="P:proteolysis involved in protein catabolic process"/>
    <property type="evidence" value="ECO:0007669"/>
    <property type="project" value="TreeGrafter"/>
</dbReference>
<keyword evidence="3" id="KW-0479">Metal-binding</keyword>
<dbReference type="GO" id="GO:0004222">
    <property type="term" value="F:metalloendopeptidase activity"/>
    <property type="evidence" value="ECO:0007669"/>
    <property type="project" value="InterPro"/>
</dbReference>
<evidence type="ECO:0000259" key="8">
    <source>
        <dbReference type="Pfam" id="PF01435"/>
    </source>
</evidence>
<dbReference type="EMBL" id="WSRP01000008">
    <property type="protein sequence ID" value="MVX56325.1"/>
    <property type="molecule type" value="Genomic_DNA"/>
</dbReference>
<evidence type="ECO:0000313" key="9">
    <source>
        <dbReference type="EMBL" id="MVX56325.1"/>
    </source>
</evidence>
<keyword evidence="5" id="KW-0862">Zinc</keyword>
<dbReference type="CDD" id="cd07333">
    <property type="entry name" value="M48C_bepA_like"/>
    <property type="match status" value="1"/>
</dbReference>
<keyword evidence="2 9" id="KW-0645">Protease</keyword>
<comment type="cofactor">
    <cofactor evidence="1">
        <name>Zn(2+)</name>
        <dbReference type="ChEBI" id="CHEBI:29105"/>
    </cofactor>
</comment>
<dbReference type="Pfam" id="PF01435">
    <property type="entry name" value="Peptidase_M48"/>
    <property type="match status" value="1"/>
</dbReference>
<dbReference type="GO" id="GO:0016020">
    <property type="term" value="C:membrane"/>
    <property type="evidence" value="ECO:0007669"/>
    <property type="project" value="TreeGrafter"/>
</dbReference>
<gene>
    <name evidence="9" type="ORF">E5987_03775</name>
</gene>
<reference evidence="9 10" key="1">
    <citation type="submission" date="2019-12" db="EMBL/GenBank/DDBJ databases">
        <title>Microbes associate with the intestines of laboratory mice.</title>
        <authorList>
            <person name="Navarre W."/>
            <person name="Wong E."/>
        </authorList>
    </citation>
    <scope>NUCLEOTIDE SEQUENCE [LARGE SCALE GENOMIC DNA]</scope>
    <source>
        <strain evidence="9 10">NM82_D38</strain>
    </source>
</reference>
<dbReference type="InterPro" id="IPR051156">
    <property type="entry name" value="Mito/Outer_Membr_Metalloprot"/>
</dbReference>
<proteinExistence type="predicted"/>
<organism evidence="9 10">
    <name type="scientific">Parasutterella muris</name>
    <dbReference type="NCBI Taxonomy" id="2565572"/>
    <lineage>
        <taxon>Bacteria</taxon>
        <taxon>Pseudomonadati</taxon>
        <taxon>Pseudomonadota</taxon>
        <taxon>Betaproteobacteria</taxon>
        <taxon>Burkholderiales</taxon>
        <taxon>Sutterellaceae</taxon>
        <taxon>Parasutterella</taxon>
    </lineage>
</organism>
<dbReference type="RefSeq" id="WP_160334758.1">
    <property type="nucleotide sequence ID" value="NZ_CALPCV010000001.1"/>
</dbReference>
<keyword evidence="10" id="KW-1185">Reference proteome</keyword>
<sequence length="493" mass="54635">MVAKRIISLLFACSMALEPAAHVYAQNYNLPNLGAAGGATLSQLQERQLGEEIMNEVRSDPTYLADPETMEYLNRIGYRLVSAGPGSPYSFEFFPIRDSSINAFALPGGFIAVHTGLVTAASNESELASVLAHEIGHVQQRHIARMLENQKGNWAMTLGSILVAILAARAGSGDGAAASVIGAQAAMAQNYLSFSRDAEREADRVGFNSLVRAGFDPKGMEQFFERLDFNNRAYEGARAAPAYLRTHPMTVDRMSEAQVRSRSVRAQKHKDSLDFYLIRARLRVLQSNRYQGWSDAMDYFKEEAKTAKGYEAAAVHYGMAVAAQRMKNPTLALQEIEKARQMTGGNSAIINKLYSDLVFESSPNQRARGLQLAKQAYEKSPLSAMLLENYASLLLRDKKYSQAVELMRKQHAISKSTVTYQSILGRAYEAMGKRSLSHQAIGEMYALQGQKVAAIQQLTLAQKANDADFYTMSEIDARLRELRADVEFDKKHQ</sequence>
<dbReference type="Proteomes" id="UP000472580">
    <property type="component" value="Unassembled WGS sequence"/>
</dbReference>
<dbReference type="GO" id="GO:0046872">
    <property type="term" value="F:metal ion binding"/>
    <property type="evidence" value="ECO:0007669"/>
    <property type="project" value="UniProtKB-KW"/>
</dbReference>
<evidence type="ECO:0000256" key="2">
    <source>
        <dbReference type="ARBA" id="ARBA00022670"/>
    </source>
</evidence>
<evidence type="ECO:0000256" key="7">
    <source>
        <dbReference type="SAM" id="SignalP"/>
    </source>
</evidence>
<protein>
    <submittedName>
        <fullName evidence="9">M48 family metalloprotease</fullName>
    </submittedName>
</protein>
<evidence type="ECO:0000256" key="4">
    <source>
        <dbReference type="ARBA" id="ARBA00022801"/>
    </source>
</evidence>
<dbReference type="Gene3D" id="1.25.40.10">
    <property type="entry name" value="Tetratricopeptide repeat domain"/>
    <property type="match status" value="1"/>
</dbReference>
<dbReference type="AlphaFoldDB" id="A0A6L6YF53"/>
<evidence type="ECO:0000256" key="3">
    <source>
        <dbReference type="ARBA" id="ARBA00022723"/>
    </source>
</evidence>